<dbReference type="OrthoDB" id="6398663at2759"/>
<dbReference type="RefSeq" id="XP_018019095.1">
    <property type="nucleotide sequence ID" value="XM_018163606.2"/>
</dbReference>
<sequence>MTSVFRLNSYRTNYHLYEFPPPPAAIGPPYALDTCRNNSMDLVPYPVTLKDRASLSIRQKPRFFLDMIRASDGSYVTLSSGVPVPNTVIYGWMPLPGNPNGGINRCIGIGGPDLLFYDFDCSFTTITAGVICVYSALQ</sequence>
<keyword evidence="1" id="KW-1185">Reference proteome</keyword>
<proteinExistence type="predicted"/>
<evidence type="ECO:0000313" key="1">
    <source>
        <dbReference type="Proteomes" id="UP000694843"/>
    </source>
</evidence>
<dbReference type="Proteomes" id="UP000694843">
    <property type="component" value="Unplaced"/>
</dbReference>
<dbReference type="KEGG" id="hazt:108675583"/>
<dbReference type="SUPFAM" id="SSF56436">
    <property type="entry name" value="C-type lectin-like"/>
    <property type="match status" value="1"/>
</dbReference>
<organism evidence="1 2">
    <name type="scientific">Hyalella azteca</name>
    <name type="common">Amphipod</name>
    <dbReference type="NCBI Taxonomy" id="294128"/>
    <lineage>
        <taxon>Eukaryota</taxon>
        <taxon>Metazoa</taxon>
        <taxon>Ecdysozoa</taxon>
        <taxon>Arthropoda</taxon>
        <taxon>Crustacea</taxon>
        <taxon>Multicrustacea</taxon>
        <taxon>Malacostraca</taxon>
        <taxon>Eumalacostraca</taxon>
        <taxon>Peracarida</taxon>
        <taxon>Amphipoda</taxon>
        <taxon>Senticaudata</taxon>
        <taxon>Talitrida</taxon>
        <taxon>Talitroidea</taxon>
        <taxon>Hyalellidae</taxon>
        <taxon>Hyalella</taxon>
    </lineage>
</organism>
<dbReference type="GeneID" id="108675583"/>
<protein>
    <submittedName>
        <fullName evidence="2">Uncharacterized protein LOC108675583</fullName>
    </submittedName>
</protein>
<evidence type="ECO:0000313" key="2">
    <source>
        <dbReference type="RefSeq" id="XP_018019095.1"/>
    </source>
</evidence>
<dbReference type="InterPro" id="IPR016187">
    <property type="entry name" value="CTDL_fold"/>
</dbReference>
<gene>
    <name evidence="2" type="primary">LOC108675583</name>
</gene>
<name>A0A8B7NZG6_HYAAZ</name>
<reference evidence="2" key="1">
    <citation type="submission" date="2025-08" db="UniProtKB">
        <authorList>
            <consortium name="RefSeq"/>
        </authorList>
    </citation>
    <scope>IDENTIFICATION</scope>
    <source>
        <tissue evidence="2">Whole organism</tissue>
    </source>
</reference>
<accession>A0A8B7NZG6</accession>
<dbReference type="AlphaFoldDB" id="A0A8B7NZG6"/>